<proteinExistence type="predicted"/>
<evidence type="ECO:0000256" key="2">
    <source>
        <dbReference type="ARBA" id="ARBA00022679"/>
    </source>
</evidence>
<dbReference type="GO" id="GO:0008194">
    <property type="term" value="F:UDP-glycosyltransferase activity"/>
    <property type="evidence" value="ECO:0007669"/>
    <property type="project" value="InterPro"/>
</dbReference>
<evidence type="ECO:0000313" key="4">
    <source>
        <dbReference type="Proteomes" id="UP001386955"/>
    </source>
</evidence>
<dbReference type="Proteomes" id="UP001386955">
    <property type="component" value="Unassembled WGS sequence"/>
</dbReference>
<keyword evidence="2" id="KW-0808">Transferase</keyword>
<dbReference type="PANTHER" id="PTHR48046">
    <property type="entry name" value="UDP-GLYCOSYLTRANSFERASE 72E1"/>
    <property type="match status" value="1"/>
</dbReference>
<evidence type="ECO:0000313" key="3">
    <source>
        <dbReference type="EMBL" id="KAK7399505.1"/>
    </source>
</evidence>
<protein>
    <submittedName>
        <fullName evidence="3">Uncharacterized protein</fullName>
    </submittedName>
</protein>
<dbReference type="AlphaFoldDB" id="A0AAN9XMY9"/>
<evidence type="ECO:0000256" key="1">
    <source>
        <dbReference type="ARBA" id="ARBA00022676"/>
    </source>
</evidence>
<dbReference type="Gene3D" id="3.40.50.2000">
    <property type="entry name" value="Glycogen Phosphorylase B"/>
    <property type="match status" value="3"/>
</dbReference>
<gene>
    <name evidence="3" type="ORF">VNO78_10689</name>
</gene>
<sequence length="350" mass="38462">MMAKAGIKAHIAVLPSPGIGHVTPLLELSKLLASQHECDVSFLNVTTECSAAQKQLLQSPNLPSNIQVIDIPAVDLSSIVNDETPVLTRLCLNLRESLRPLNAILSQLPHKPQAMIIDMFGTQVFDSIPDNIPVFTFFTASAHLLAFSLFLPQLDRDVQGEFVDLPNPVQSRPHVNSHFTQHVARSGTPHKALAEHPFYRSINTPPLYLVGPLIKESEPVKENEQEECLAWLDKQPAGSVLFVTFGSGGVLSWEQQIELAWGLELSGVRFLWVVRAPNEANASAAFFKTGGDDAKETWMNGATVEEELGVGVRVRVNRGGGLLPRDDIERVVRMVMDGEEGKQMKLEPQS</sequence>
<reference evidence="3 4" key="1">
    <citation type="submission" date="2024-01" db="EMBL/GenBank/DDBJ databases">
        <title>The genomes of 5 underutilized Papilionoideae crops provide insights into root nodulation and disease resistanc.</title>
        <authorList>
            <person name="Jiang F."/>
        </authorList>
    </citation>
    <scope>NUCLEOTIDE SEQUENCE [LARGE SCALE GENOMIC DNA]</scope>
    <source>
        <strain evidence="3">DUOXIRENSHENG_FW03</strain>
        <tissue evidence="3">Leaves</tissue>
    </source>
</reference>
<organism evidence="3 4">
    <name type="scientific">Psophocarpus tetragonolobus</name>
    <name type="common">Winged bean</name>
    <name type="synonym">Dolichos tetragonolobus</name>
    <dbReference type="NCBI Taxonomy" id="3891"/>
    <lineage>
        <taxon>Eukaryota</taxon>
        <taxon>Viridiplantae</taxon>
        <taxon>Streptophyta</taxon>
        <taxon>Embryophyta</taxon>
        <taxon>Tracheophyta</taxon>
        <taxon>Spermatophyta</taxon>
        <taxon>Magnoliopsida</taxon>
        <taxon>eudicotyledons</taxon>
        <taxon>Gunneridae</taxon>
        <taxon>Pentapetalae</taxon>
        <taxon>rosids</taxon>
        <taxon>fabids</taxon>
        <taxon>Fabales</taxon>
        <taxon>Fabaceae</taxon>
        <taxon>Papilionoideae</taxon>
        <taxon>50 kb inversion clade</taxon>
        <taxon>NPAAA clade</taxon>
        <taxon>indigoferoid/millettioid clade</taxon>
        <taxon>Phaseoleae</taxon>
        <taxon>Psophocarpus</taxon>
    </lineage>
</organism>
<dbReference type="EMBL" id="JAYMYS010000003">
    <property type="protein sequence ID" value="KAK7399505.1"/>
    <property type="molecule type" value="Genomic_DNA"/>
</dbReference>
<dbReference type="InterPro" id="IPR002213">
    <property type="entry name" value="UDP_glucos_trans"/>
</dbReference>
<dbReference type="CDD" id="cd03784">
    <property type="entry name" value="GT1_Gtf-like"/>
    <property type="match status" value="1"/>
</dbReference>
<accession>A0AAN9XMY9</accession>
<keyword evidence="1" id="KW-0328">Glycosyltransferase</keyword>
<keyword evidence="4" id="KW-1185">Reference proteome</keyword>
<comment type="caution">
    <text evidence="3">The sequence shown here is derived from an EMBL/GenBank/DDBJ whole genome shotgun (WGS) entry which is preliminary data.</text>
</comment>
<dbReference type="SUPFAM" id="SSF53756">
    <property type="entry name" value="UDP-Glycosyltransferase/glycogen phosphorylase"/>
    <property type="match status" value="1"/>
</dbReference>
<dbReference type="PANTHER" id="PTHR48046:SF4">
    <property type="entry name" value="GLYCOSYLTRANSFERASE"/>
    <property type="match status" value="1"/>
</dbReference>
<name>A0AAN9XMY9_PSOTE</name>